<dbReference type="FunFam" id="3.40.50.300:FF:000127">
    <property type="entry name" value="Ribose import ATP-binding protein RbsA"/>
    <property type="match status" value="1"/>
</dbReference>
<dbReference type="InterPro" id="IPR027417">
    <property type="entry name" value="P-loop_NTPase"/>
</dbReference>
<dbReference type="GO" id="GO:0005886">
    <property type="term" value="C:plasma membrane"/>
    <property type="evidence" value="ECO:0007669"/>
    <property type="project" value="UniProtKB-SubCell"/>
</dbReference>
<dbReference type="PANTHER" id="PTHR43790">
    <property type="entry name" value="CARBOHYDRATE TRANSPORT ATP-BINDING PROTEIN MG119-RELATED"/>
    <property type="match status" value="1"/>
</dbReference>
<dbReference type="Gene3D" id="3.40.50.300">
    <property type="entry name" value="P-loop containing nucleotide triphosphate hydrolases"/>
    <property type="match status" value="2"/>
</dbReference>
<keyword evidence="6" id="KW-0677">Repeat</keyword>
<keyword evidence="7" id="KW-0547">Nucleotide-binding</keyword>
<dbReference type="AlphaFoldDB" id="A0A845HPE2"/>
<dbReference type="Pfam" id="PF00005">
    <property type="entry name" value="ABC_tran"/>
    <property type="match status" value="2"/>
</dbReference>
<evidence type="ECO:0000256" key="7">
    <source>
        <dbReference type="ARBA" id="ARBA00022741"/>
    </source>
</evidence>
<dbReference type="SUPFAM" id="SSF52540">
    <property type="entry name" value="P-loop containing nucleoside triphosphate hydrolases"/>
    <property type="match status" value="2"/>
</dbReference>
<keyword evidence="4" id="KW-0997">Cell inner membrane</keyword>
<dbReference type="PROSITE" id="PS00211">
    <property type="entry name" value="ABC_TRANSPORTER_1"/>
    <property type="match status" value="2"/>
</dbReference>
<evidence type="ECO:0000256" key="8">
    <source>
        <dbReference type="ARBA" id="ARBA00022840"/>
    </source>
</evidence>
<dbReference type="PROSITE" id="PS50893">
    <property type="entry name" value="ABC_TRANSPORTER_2"/>
    <property type="match status" value="2"/>
</dbReference>
<dbReference type="RefSeq" id="WP_161091270.1">
    <property type="nucleotide sequence ID" value="NZ_WWCV01000034.1"/>
</dbReference>
<feature type="domain" description="ABC transporter" evidence="11">
    <location>
        <begin position="6"/>
        <end position="237"/>
    </location>
</feature>
<gene>
    <name evidence="12" type="ORF">GTP81_18505</name>
</gene>
<dbReference type="InterPro" id="IPR003439">
    <property type="entry name" value="ABC_transporter-like_ATP-bd"/>
</dbReference>
<keyword evidence="5" id="KW-0762">Sugar transport</keyword>
<dbReference type="InterPro" id="IPR050107">
    <property type="entry name" value="ABC_carbohydrate_import_ATPase"/>
</dbReference>
<evidence type="ECO:0000256" key="2">
    <source>
        <dbReference type="ARBA" id="ARBA00022448"/>
    </source>
</evidence>
<evidence type="ECO:0000256" key="9">
    <source>
        <dbReference type="ARBA" id="ARBA00022967"/>
    </source>
</evidence>
<dbReference type="GO" id="GO:0005524">
    <property type="term" value="F:ATP binding"/>
    <property type="evidence" value="ECO:0007669"/>
    <property type="project" value="UniProtKB-KW"/>
</dbReference>
<dbReference type="GO" id="GO:0016887">
    <property type="term" value="F:ATP hydrolysis activity"/>
    <property type="evidence" value="ECO:0007669"/>
    <property type="project" value="InterPro"/>
</dbReference>
<evidence type="ECO:0000256" key="4">
    <source>
        <dbReference type="ARBA" id="ARBA00022519"/>
    </source>
</evidence>
<dbReference type="InterPro" id="IPR017871">
    <property type="entry name" value="ABC_transporter-like_CS"/>
</dbReference>
<evidence type="ECO:0000256" key="3">
    <source>
        <dbReference type="ARBA" id="ARBA00022475"/>
    </source>
</evidence>
<evidence type="ECO:0000256" key="10">
    <source>
        <dbReference type="ARBA" id="ARBA00023136"/>
    </source>
</evidence>
<keyword evidence="2" id="KW-0813">Transport</keyword>
<name>A0A845HPE2_9BURK</name>
<protein>
    <submittedName>
        <fullName evidence="12">ATP-binding cassette domain-containing protein</fullName>
    </submittedName>
</protein>
<proteinExistence type="predicted"/>
<evidence type="ECO:0000259" key="11">
    <source>
        <dbReference type="PROSITE" id="PS50893"/>
    </source>
</evidence>
<evidence type="ECO:0000313" key="12">
    <source>
        <dbReference type="EMBL" id="MYN18744.1"/>
    </source>
</evidence>
<keyword evidence="10" id="KW-0472">Membrane</keyword>
<organism evidence="12 13">
    <name type="scientific">Duganella vulcania</name>
    <dbReference type="NCBI Taxonomy" id="2692166"/>
    <lineage>
        <taxon>Bacteria</taxon>
        <taxon>Pseudomonadati</taxon>
        <taxon>Pseudomonadota</taxon>
        <taxon>Betaproteobacteria</taxon>
        <taxon>Burkholderiales</taxon>
        <taxon>Oxalobacteraceae</taxon>
        <taxon>Telluria group</taxon>
        <taxon>Duganella</taxon>
    </lineage>
</organism>
<reference evidence="12 13" key="1">
    <citation type="submission" date="2019-12" db="EMBL/GenBank/DDBJ databases">
        <title>Novel species isolated from a subtropical stream in China.</title>
        <authorList>
            <person name="Lu H."/>
        </authorList>
    </citation>
    <scope>NUCLEOTIDE SEQUENCE [LARGE SCALE GENOMIC DNA]</scope>
    <source>
        <strain evidence="12 13">FT107W</strain>
    </source>
</reference>
<keyword evidence="8 12" id="KW-0067">ATP-binding</keyword>
<dbReference type="Proteomes" id="UP000484875">
    <property type="component" value="Unassembled WGS sequence"/>
</dbReference>
<keyword evidence="9" id="KW-1278">Translocase</keyword>
<evidence type="ECO:0000256" key="5">
    <source>
        <dbReference type="ARBA" id="ARBA00022597"/>
    </source>
</evidence>
<comment type="caution">
    <text evidence="12">The sequence shown here is derived from an EMBL/GenBank/DDBJ whole genome shotgun (WGS) entry which is preliminary data.</text>
</comment>
<dbReference type="PANTHER" id="PTHR43790:SF4">
    <property type="entry name" value="GUANOSINE IMPORT ATP-BINDING PROTEIN NUPO"/>
    <property type="match status" value="1"/>
</dbReference>
<feature type="domain" description="ABC transporter" evidence="11">
    <location>
        <begin position="255"/>
        <end position="503"/>
    </location>
</feature>
<dbReference type="CDD" id="cd03215">
    <property type="entry name" value="ABC_Carb_Monos_II"/>
    <property type="match status" value="1"/>
</dbReference>
<comment type="subcellular location">
    <subcellularLocation>
        <location evidence="1">Cell membrane</location>
        <topology evidence="1">Peripheral membrane protein</topology>
    </subcellularLocation>
</comment>
<dbReference type="SMART" id="SM00382">
    <property type="entry name" value="AAA"/>
    <property type="match status" value="2"/>
</dbReference>
<evidence type="ECO:0000256" key="6">
    <source>
        <dbReference type="ARBA" id="ARBA00022737"/>
    </source>
</evidence>
<evidence type="ECO:0000313" key="13">
    <source>
        <dbReference type="Proteomes" id="UP000484875"/>
    </source>
</evidence>
<keyword evidence="13" id="KW-1185">Reference proteome</keyword>
<evidence type="ECO:0000256" key="1">
    <source>
        <dbReference type="ARBA" id="ARBA00004202"/>
    </source>
</evidence>
<keyword evidence="3" id="KW-1003">Cell membrane</keyword>
<dbReference type="EMBL" id="WWCV01000034">
    <property type="protein sequence ID" value="MYN18744.1"/>
    <property type="molecule type" value="Genomic_DNA"/>
</dbReference>
<sequence>MTEPRLKMLGISKIYPSVVANAAVDLTVMPGEIHAVLGENGAGKSTLMKIIYGVTRPDEGQIMWEGKQVDIHSPHDARKLGIGMVFQHFALFETLTVAENIALALDEKIAPAALAPRIREVSEQYGLPLDPQRLVHSMSVGERQRVEIVRCLLQSPRLLIMDEPTSVLTPDAVLKLFESLRRLASEGVSILYISHKLDEIQSLCDKATVLRGGRVSGTANPKEESAKSLTELMIGRELPVCVHQPREPGEVLLALDKLNVRSEDPFGTRLKDVSLELRSGEIVGIAGISGNGQQELLKAISGERALAAGSGVVRLCGRDVGRLDAAQRRQLGLGFVPEERLGRGAAPDLSLADNALLTGYLPAANTGMVKRGLIQRGAVREFARKVIERFNVKCGSEQSAAASLSGGNLQKFIVGREIALAPKVMVFAQPTWGVDIGAAMLIRQAIIDMRDQGVAVLVLSEELDELFMMSDRIAVLADGRLSKAVPAGGTSINQIGVWMSGDFDYQGAEHVAA</sequence>
<dbReference type="CDD" id="cd03216">
    <property type="entry name" value="ABC_Carb_Monos_I"/>
    <property type="match status" value="1"/>
</dbReference>
<dbReference type="InterPro" id="IPR003593">
    <property type="entry name" value="AAA+_ATPase"/>
</dbReference>
<accession>A0A845HPE2</accession>